<dbReference type="NCBIfam" id="TIGR00797">
    <property type="entry name" value="matE"/>
    <property type="match status" value="1"/>
</dbReference>
<evidence type="ECO:0000256" key="10">
    <source>
        <dbReference type="SAM" id="Phobius"/>
    </source>
</evidence>
<dbReference type="GO" id="GO:0006811">
    <property type="term" value="P:monoatomic ion transport"/>
    <property type="evidence" value="ECO:0007669"/>
    <property type="project" value="UniProtKB-KW"/>
</dbReference>
<feature type="transmembrane region" description="Helical" evidence="10">
    <location>
        <begin position="422"/>
        <end position="441"/>
    </location>
</feature>
<dbReference type="PIRSF" id="PIRSF006603">
    <property type="entry name" value="DinF"/>
    <property type="match status" value="1"/>
</dbReference>
<evidence type="ECO:0000313" key="12">
    <source>
        <dbReference type="Proteomes" id="UP000184233"/>
    </source>
</evidence>
<gene>
    <name evidence="11" type="ORF">BGO89_02460</name>
</gene>
<evidence type="ECO:0000256" key="7">
    <source>
        <dbReference type="ARBA" id="ARBA00023065"/>
    </source>
</evidence>
<keyword evidence="3" id="KW-0050">Antiport</keyword>
<proteinExistence type="predicted"/>
<feature type="transmembrane region" description="Helical" evidence="10">
    <location>
        <begin position="390"/>
        <end position="410"/>
    </location>
</feature>
<dbReference type="GO" id="GO:0005886">
    <property type="term" value="C:plasma membrane"/>
    <property type="evidence" value="ECO:0007669"/>
    <property type="project" value="UniProtKB-SubCell"/>
</dbReference>
<feature type="transmembrane region" description="Helical" evidence="10">
    <location>
        <begin position="164"/>
        <end position="189"/>
    </location>
</feature>
<keyword evidence="5 10" id="KW-0812">Transmembrane</keyword>
<dbReference type="InterPro" id="IPR050222">
    <property type="entry name" value="MATE_MdtK"/>
</dbReference>
<evidence type="ECO:0000256" key="6">
    <source>
        <dbReference type="ARBA" id="ARBA00022989"/>
    </source>
</evidence>
<comment type="caution">
    <text evidence="11">The sequence shown here is derived from an EMBL/GenBank/DDBJ whole genome shotgun (WGS) entry which is preliminary data.</text>
</comment>
<sequence>MNMKSTVNLTSDPVDRSLRLFAIPMAFSFLINMIYSLIDRYYVSRLGDAAIAAIGSTDQVAFFVFTLASGFGVGTGIIVSRRVGEGNHDEAGRTATQATVGMALIALMITILLYIAMPGIPGLMRMNTEVGTYALSYMSMLFIGVAANLLNFQTFSIVRSTGNPVFPMVVLIFTTIFNAVIAPFLIFGIGPFPEMGMAGAGLATASAQIFGCCVTMWAIATGKTGVRFNFTKFRLDFGLLGRIAEKGFPASLQMLSVGINRMFIFMIVGGFGTSVTAAYTLGLNVDMLVFMCVFAVGMSIEVATGQNLGAGKIERIFAYHRSGMRQLTILMALLAVGIWVGGSWFAGLYSKNPTTISEATSYFHTTVFGYIFFAIGVVSVRVISGAGASFTSMAITAGCLLGLQLPLAYVLSHATPLAQHGVWLAIVIGYAIFAVVGLVVLRGRRWLKAKA</sequence>
<dbReference type="Proteomes" id="UP000184233">
    <property type="component" value="Unassembled WGS sequence"/>
</dbReference>
<evidence type="ECO:0000256" key="2">
    <source>
        <dbReference type="ARBA" id="ARBA00022448"/>
    </source>
</evidence>
<keyword evidence="7" id="KW-0406">Ion transport</keyword>
<dbReference type="STRING" id="1895771.BGO89_02460"/>
<evidence type="ECO:0000256" key="9">
    <source>
        <dbReference type="ARBA" id="ARBA00031636"/>
    </source>
</evidence>
<accession>A0A1M3L255</accession>
<feature type="transmembrane region" description="Helical" evidence="10">
    <location>
        <begin position="195"/>
        <end position="220"/>
    </location>
</feature>
<feature type="transmembrane region" description="Helical" evidence="10">
    <location>
        <begin position="60"/>
        <end position="79"/>
    </location>
</feature>
<feature type="transmembrane region" description="Helical" evidence="10">
    <location>
        <begin position="329"/>
        <end position="350"/>
    </location>
</feature>
<dbReference type="AlphaFoldDB" id="A0A1M3L255"/>
<dbReference type="Pfam" id="PF01554">
    <property type="entry name" value="MatE"/>
    <property type="match status" value="2"/>
</dbReference>
<evidence type="ECO:0000256" key="5">
    <source>
        <dbReference type="ARBA" id="ARBA00022692"/>
    </source>
</evidence>
<dbReference type="GO" id="GO:0015297">
    <property type="term" value="F:antiporter activity"/>
    <property type="evidence" value="ECO:0007669"/>
    <property type="project" value="UniProtKB-KW"/>
</dbReference>
<keyword evidence="6 10" id="KW-1133">Transmembrane helix</keyword>
<feature type="transmembrane region" description="Helical" evidence="10">
    <location>
        <begin position="262"/>
        <end position="281"/>
    </location>
</feature>
<evidence type="ECO:0000256" key="1">
    <source>
        <dbReference type="ARBA" id="ARBA00004651"/>
    </source>
</evidence>
<evidence type="ECO:0000313" key="11">
    <source>
        <dbReference type="EMBL" id="OJX59299.1"/>
    </source>
</evidence>
<keyword evidence="4" id="KW-1003">Cell membrane</keyword>
<evidence type="ECO:0000256" key="8">
    <source>
        <dbReference type="ARBA" id="ARBA00023136"/>
    </source>
</evidence>
<feature type="transmembrane region" description="Helical" evidence="10">
    <location>
        <begin position="100"/>
        <end position="120"/>
    </location>
</feature>
<comment type="subcellular location">
    <subcellularLocation>
        <location evidence="1">Cell membrane</location>
        <topology evidence="1">Multi-pass membrane protein</topology>
    </subcellularLocation>
</comment>
<feature type="transmembrane region" description="Helical" evidence="10">
    <location>
        <begin position="362"/>
        <end position="383"/>
    </location>
</feature>
<evidence type="ECO:0000256" key="3">
    <source>
        <dbReference type="ARBA" id="ARBA00022449"/>
    </source>
</evidence>
<dbReference type="InterPro" id="IPR048279">
    <property type="entry name" value="MdtK-like"/>
</dbReference>
<organism evidence="11 12">
    <name type="scientific">Candidatus Kapaibacterium thiocyanatum</name>
    <dbReference type="NCBI Taxonomy" id="1895771"/>
    <lineage>
        <taxon>Bacteria</taxon>
        <taxon>Pseudomonadati</taxon>
        <taxon>Candidatus Kapaibacteriota</taxon>
        <taxon>Candidatus Kapaibacteriia</taxon>
        <taxon>Candidatus Kapaibacteriales</taxon>
        <taxon>Candidatus Kapaibacteriaceae</taxon>
        <taxon>Candidatus Kapaibacterium</taxon>
    </lineage>
</organism>
<feature type="transmembrane region" description="Helical" evidence="10">
    <location>
        <begin position="287"/>
        <end position="308"/>
    </location>
</feature>
<protein>
    <recommendedName>
        <fullName evidence="9">Multidrug-efflux transporter</fullName>
    </recommendedName>
</protein>
<dbReference type="CDD" id="cd13137">
    <property type="entry name" value="MATE_NorM_like"/>
    <property type="match status" value="1"/>
</dbReference>
<dbReference type="GO" id="GO:0042910">
    <property type="term" value="F:xenobiotic transmembrane transporter activity"/>
    <property type="evidence" value="ECO:0007669"/>
    <property type="project" value="InterPro"/>
</dbReference>
<dbReference type="EMBL" id="MKVH01000013">
    <property type="protein sequence ID" value="OJX59299.1"/>
    <property type="molecule type" value="Genomic_DNA"/>
</dbReference>
<keyword evidence="8 10" id="KW-0472">Membrane</keyword>
<reference evidence="11 12" key="1">
    <citation type="submission" date="2016-09" db="EMBL/GenBank/DDBJ databases">
        <title>Genome-resolved meta-omics ties microbial dynamics to process performance in biotechnology for thiocyanate degradation.</title>
        <authorList>
            <person name="Kantor R.S."/>
            <person name="Huddy R.J."/>
            <person name="Iyer R."/>
            <person name="Thomas B.C."/>
            <person name="Brown C.T."/>
            <person name="Anantharaman K."/>
            <person name="Tringe S."/>
            <person name="Hettich R.L."/>
            <person name="Harrison S.T."/>
            <person name="Banfield J.F."/>
        </authorList>
    </citation>
    <scope>NUCLEOTIDE SEQUENCE [LARGE SCALE GENOMIC DNA]</scope>
    <source>
        <strain evidence="11">59-99</strain>
    </source>
</reference>
<dbReference type="PANTHER" id="PTHR43298:SF2">
    <property type="entry name" value="FMN_FAD EXPORTER YEEO-RELATED"/>
    <property type="match status" value="1"/>
</dbReference>
<keyword evidence="2" id="KW-0813">Transport</keyword>
<dbReference type="InterPro" id="IPR002528">
    <property type="entry name" value="MATE_fam"/>
</dbReference>
<feature type="transmembrane region" description="Helical" evidence="10">
    <location>
        <begin position="132"/>
        <end position="152"/>
    </location>
</feature>
<feature type="transmembrane region" description="Helical" evidence="10">
    <location>
        <begin position="20"/>
        <end position="38"/>
    </location>
</feature>
<name>A0A1M3L255_9BACT</name>
<evidence type="ECO:0000256" key="4">
    <source>
        <dbReference type="ARBA" id="ARBA00022475"/>
    </source>
</evidence>
<dbReference type="PANTHER" id="PTHR43298">
    <property type="entry name" value="MULTIDRUG RESISTANCE PROTEIN NORM-RELATED"/>
    <property type="match status" value="1"/>
</dbReference>